<dbReference type="GO" id="GO:0008033">
    <property type="term" value="P:tRNA processing"/>
    <property type="evidence" value="ECO:0007669"/>
    <property type="project" value="UniProtKB-KW"/>
</dbReference>
<dbReference type="RefSeq" id="WP_163286738.1">
    <property type="nucleotide sequence ID" value="NZ_JAAGVY010000046.1"/>
</dbReference>
<dbReference type="PROSITE" id="PS00517">
    <property type="entry name" value="RNASE_3_1"/>
    <property type="match status" value="1"/>
</dbReference>
<feature type="active site" evidence="8">
    <location>
        <position position="65"/>
    </location>
</feature>
<dbReference type="GO" id="GO:0019843">
    <property type="term" value="F:rRNA binding"/>
    <property type="evidence" value="ECO:0007669"/>
    <property type="project" value="UniProtKB-KW"/>
</dbReference>
<name>A0A7K3WUD5_9FLAO</name>
<evidence type="ECO:0000256" key="7">
    <source>
        <dbReference type="ARBA" id="ARBA00022884"/>
    </source>
</evidence>
<dbReference type="EMBL" id="JAAGVY010000046">
    <property type="protein sequence ID" value="NEN25280.1"/>
    <property type="molecule type" value="Genomic_DNA"/>
</dbReference>
<evidence type="ECO:0000256" key="3">
    <source>
        <dbReference type="ARBA" id="ARBA00022664"/>
    </source>
</evidence>
<feature type="binding site" evidence="8">
    <location>
        <position position="133"/>
    </location>
    <ligand>
        <name>Mg(2+)</name>
        <dbReference type="ChEBI" id="CHEBI:18420"/>
    </ligand>
</feature>
<dbReference type="InterPro" id="IPR000999">
    <property type="entry name" value="RNase_III_dom"/>
</dbReference>
<keyword evidence="8" id="KW-0460">Magnesium</keyword>
<keyword evidence="13" id="KW-1185">Reference proteome</keyword>
<comment type="caution">
    <text evidence="12">The sequence shown here is derived from an EMBL/GenBank/DDBJ whole genome shotgun (WGS) entry which is preliminary data.</text>
</comment>
<comment type="cofactor">
    <cofactor evidence="8">
        <name>Mg(2+)</name>
        <dbReference type="ChEBI" id="CHEBI:18420"/>
    </cofactor>
</comment>
<dbReference type="GO" id="GO:0046872">
    <property type="term" value="F:metal ion binding"/>
    <property type="evidence" value="ECO:0007669"/>
    <property type="project" value="UniProtKB-KW"/>
</dbReference>
<dbReference type="Pfam" id="PF14622">
    <property type="entry name" value="Ribonucleas_3_3"/>
    <property type="match status" value="1"/>
</dbReference>
<evidence type="ECO:0000313" key="13">
    <source>
        <dbReference type="Proteomes" id="UP000486602"/>
    </source>
</evidence>
<feature type="domain" description="DRBM" evidence="10">
    <location>
        <begin position="171"/>
        <end position="239"/>
    </location>
</feature>
<sequence length="242" mass="27739">MNFRRLFKPFRNKREIEVARLLTRKLHISFRKIDFYLTALRHKSAARNIYNEPDSSNERLEFLGDAILDSVVAEYLFFKYPQSEEGDLTQVKSRIVSRTNLNSMAREMGIDMLIETDMQATHSRGSIAGNALEALFGAVFLDLGYPRTRKTILMLLSEFADMNTIEDQEADFKSRIYEEAHKRKSEISFNTRAIERSSGVKSFVSEVYMDKLKIGEGTGSSKKKAEQRASEQGLKKLNGSIE</sequence>
<dbReference type="Gene3D" id="1.10.1520.10">
    <property type="entry name" value="Ribonuclease III domain"/>
    <property type="match status" value="1"/>
</dbReference>
<dbReference type="PANTHER" id="PTHR11207">
    <property type="entry name" value="RIBONUCLEASE III"/>
    <property type="match status" value="1"/>
</dbReference>
<dbReference type="GO" id="GO:0006397">
    <property type="term" value="P:mRNA processing"/>
    <property type="evidence" value="ECO:0007669"/>
    <property type="project" value="UniProtKB-UniRule"/>
</dbReference>
<evidence type="ECO:0000259" key="10">
    <source>
        <dbReference type="PROSITE" id="PS50137"/>
    </source>
</evidence>
<keyword evidence="8" id="KW-0698">rRNA processing</keyword>
<dbReference type="GO" id="GO:0006364">
    <property type="term" value="P:rRNA processing"/>
    <property type="evidence" value="ECO:0007669"/>
    <property type="project" value="UniProtKB-UniRule"/>
</dbReference>
<comment type="similarity">
    <text evidence="2">Belongs to the ribonuclease III family.</text>
</comment>
<dbReference type="GO" id="GO:0004525">
    <property type="term" value="F:ribonuclease III activity"/>
    <property type="evidence" value="ECO:0007669"/>
    <property type="project" value="UniProtKB-UniRule"/>
</dbReference>
<dbReference type="SMART" id="SM00535">
    <property type="entry name" value="RIBOc"/>
    <property type="match status" value="1"/>
</dbReference>
<dbReference type="GO" id="GO:0005737">
    <property type="term" value="C:cytoplasm"/>
    <property type="evidence" value="ECO:0007669"/>
    <property type="project" value="UniProtKB-SubCell"/>
</dbReference>
<evidence type="ECO:0000256" key="2">
    <source>
        <dbReference type="ARBA" id="ARBA00010183"/>
    </source>
</evidence>
<comment type="subunit">
    <text evidence="8">Homodimer.</text>
</comment>
<protein>
    <recommendedName>
        <fullName evidence="8">Ribonuclease 3</fullName>
        <ecNumber evidence="8">3.1.26.3</ecNumber>
    </recommendedName>
    <alternativeName>
        <fullName evidence="8">Ribonuclease III</fullName>
        <shortName evidence="8">RNase III</shortName>
    </alternativeName>
</protein>
<evidence type="ECO:0000256" key="9">
    <source>
        <dbReference type="SAM" id="MobiDB-lite"/>
    </source>
</evidence>
<dbReference type="InterPro" id="IPR036389">
    <property type="entry name" value="RNase_III_sf"/>
</dbReference>
<dbReference type="AlphaFoldDB" id="A0A7K3WUD5"/>
<keyword evidence="8" id="KW-0699">rRNA-binding</keyword>
<dbReference type="GO" id="GO:0010468">
    <property type="term" value="P:regulation of gene expression"/>
    <property type="evidence" value="ECO:0007669"/>
    <property type="project" value="TreeGrafter"/>
</dbReference>
<proteinExistence type="inferred from homology"/>
<comment type="function">
    <text evidence="8">Digests double-stranded RNA. Involved in the processing of primary rRNA transcript to yield the immediate precursors to the large and small rRNAs (23S and 16S). Processes some mRNAs, and tRNAs when they are encoded in the rRNA operon. Processes pre-crRNA and tracrRNA of type II CRISPR loci if present in the organism.</text>
</comment>
<dbReference type="SUPFAM" id="SSF69065">
    <property type="entry name" value="RNase III domain-like"/>
    <property type="match status" value="1"/>
</dbReference>
<feature type="binding site" evidence="8">
    <location>
        <position position="61"/>
    </location>
    <ligand>
        <name>Mg(2+)</name>
        <dbReference type="ChEBI" id="CHEBI:18420"/>
    </ligand>
</feature>
<evidence type="ECO:0000256" key="8">
    <source>
        <dbReference type="HAMAP-Rule" id="MF_00104"/>
    </source>
</evidence>
<dbReference type="Proteomes" id="UP000486602">
    <property type="component" value="Unassembled WGS sequence"/>
</dbReference>
<keyword evidence="6 8" id="KW-0378">Hydrolase</keyword>
<keyword evidence="5 8" id="KW-0255">Endonuclease</keyword>
<dbReference type="CDD" id="cd00593">
    <property type="entry name" value="RIBOc"/>
    <property type="match status" value="1"/>
</dbReference>
<evidence type="ECO:0000256" key="1">
    <source>
        <dbReference type="ARBA" id="ARBA00000109"/>
    </source>
</evidence>
<evidence type="ECO:0000256" key="6">
    <source>
        <dbReference type="ARBA" id="ARBA00022801"/>
    </source>
</evidence>
<feature type="region of interest" description="Disordered" evidence="9">
    <location>
        <begin position="216"/>
        <end position="242"/>
    </location>
</feature>
<dbReference type="CDD" id="cd10845">
    <property type="entry name" value="DSRM_RNAse_III_family"/>
    <property type="match status" value="1"/>
</dbReference>
<evidence type="ECO:0000256" key="5">
    <source>
        <dbReference type="ARBA" id="ARBA00022759"/>
    </source>
</evidence>
<accession>A0A7K3WUD5</accession>
<keyword evidence="3 8" id="KW-0507">mRNA processing</keyword>
<dbReference type="PROSITE" id="PS50142">
    <property type="entry name" value="RNASE_3_2"/>
    <property type="match status" value="1"/>
</dbReference>
<comment type="catalytic activity">
    <reaction evidence="1 8">
        <text>Endonucleolytic cleavage to 5'-phosphomonoester.</text>
        <dbReference type="EC" id="3.1.26.3"/>
    </reaction>
</comment>
<dbReference type="SUPFAM" id="SSF54768">
    <property type="entry name" value="dsRNA-binding domain-like"/>
    <property type="match status" value="1"/>
</dbReference>
<feature type="domain" description="RNase III" evidence="11">
    <location>
        <begin position="19"/>
        <end position="144"/>
    </location>
</feature>
<feature type="binding site" evidence="8">
    <location>
        <position position="130"/>
    </location>
    <ligand>
        <name>Mg(2+)</name>
        <dbReference type="ChEBI" id="CHEBI:18420"/>
    </ligand>
</feature>
<evidence type="ECO:0000259" key="11">
    <source>
        <dbReference type="PROSITE" id="PS50142"/>
    </source>
</evidence>
<dbReference type="GO" id="GO:0003725">
    <property type="term" value="F:double-stranded RNA binding"/>
    <property type="evidence" value="ECO:0007669"/>
    <property type="project" value="TreeGrafter"/>
</dbReference>
<dbReference type="SMART" id="SM00358">
    <property type="entry name" value="DSRM"/>
    <property type="match status" value="1"/>
</dbReference>
<comment type="subcellular location">
    <subcellularLocation>
        <location evidence="8">Cytoplasm</location>
    </subcellularLocation>
</comment>
<evidence type="ECO:0000313" key="12">
    <source>
        <dbReference type="EMBL" id="NEN25280.1"/>
    </source>
</evidence>
<evidence type="ECO:0000256" key="4">
    <source>
        <dbReference type="ARBA" id="ARBA00022722"/>
    </source>
</evidence>
<dbReference type="Pfam" id="PF00035">
    <property type="entry name" value="dsrm"/>
    <property type="match status" value="1"/>
</dbReference>
<reference evidence="12 13" key="1">
    <citation type="submission" date="2020-02" db="EMBL/GenBank/DDBJ databases">
        <title>Out from the shadows clarifying the taxonomy of the family Cryomorphaceae and related taxa by utilizing the GTDB taxonomic framework.</title>
        <authorList>
            <person name="Bowman J.P."/>
        </authorList>
    </citation>
    <scope>NUCLEOTIDE SEQUENCE [LARGE SCALE GENOMIC DNA]</scope>
    <source>
        <strain evidence="12 13">QSSC 1-22</strain>
    </source>
</reference>
<keyword evidence="4 8" id="KW-0540">Nuclease</keyword>
<dbReference type="EC" id="3.1.26.3" evidence="8"/>
<gene>
    <name evidence="8 12" type="primary">rnc</name>
    <name evidence="12" type="ORF">G3O08_17420</name>
</gene>
<keyword evidence="7 8" id="KW-0694">RNA-binding</keyword>
<organism evidence="12 13">
    <name type="scientific">Cryomorpha ignava</name>
    <dbReference type="NCBI Taxonomy" id="101383"/>
    <lineage>
        <taxon>Bacteria</taxon>
        <taxon>Pseudomonadati</taxon>
        <taxon>Bacteroidota</taxon>
        <taxon>Flavobacteriia</taxon>
        <taxon>Flavobacteriales</taxon>
        <taxon>Cryomorphaceae</taxon>
        <taxon>Cryomorpha</taxon>
    </lineage>
</organism>
<keyword evidence="8" id="KW-0819">tRNA processing</keyword>
<dbReference type="PROSITE" id="PS50137">
    <property type="entry name" value="DS_RBD"/>
    <property type="match status" value="1"/>
</dbReference>
<dbReference type="Gene3D" id="3.30.160.20">
    <property type="match status" value="1"/>
</dbReference>
<keyword evidence="8" id="KW-0479">Metal-binding</keyword>
<dbReference type="HAMAP" id="MF_00104">
    <property type="entry name" value="RNase_III"/>
    <property type="match status" value="1"/>
</dbReference>
<dbReference type="NCBIfam" id="TIGR02191">
    <property type="entry name" value="RNaseIII"/>
    <property type="match status" value="1"/>
</dbReference>
<dbReference type="InterPro" id="IPR014720">
    <property type="entry name" value="dsRBD_dom"/>
</dbReference>
<feature type="active site" evidence="8">
    <location>
        <position position="133"/>
    </location>
</feature>
<dbReference type="InterPro" id="IPR011907">
    <property type="entry name" value="RNase_III"/>
</dbReference>
<dbReference type="PANTHER" id="PTHR11207:SF0">
    <property type="entry name" value="RIBONUCLEASE 3"/>
    <property type="match status" value="1"/>
</dbReference>
<keyword evidence="8" id="KW-0963">Cytoplasm</keyword>